<dbReference type="Proteomes" id="UP000594262">
    <property type="component" value="Unplaced"/>
</dbReference>
<evidence type="ECO:0000256" key="1">
    <source>
        <dbReference type="SAM" id="MobiDB-lite"/>
    </source>
</evidence>
<evidence type="ECO:0000313" key="4">
    <source>
        <dbReference type="Proteomes" id="UP000594262"/>
    </source>
</evidence>
<feature type="domain" description="PH" evidence="2">
    <location>
        <begin position="21"/>
        <end position="133"/>
    </location>
</feature>
<reference evidence="3" key="1">
    <citation type="submission" date="2021-01" db="UniProtKB">
        <authorList>
            <consortium name="EnsemblMetazoa"/>
        </authorList>
    </citation>
    <scope>IDENTIFICATION</scope>
</reference>
<accession>A0A7M5XDQ1</accession>
<dbReference type="SMART" id="SM00233">
    <property type="entry name" value="PH"/>
    <property type="match status" value="1"/>
</dbReference>
<dbReference type="InterPro" id="IPR001849">
    <property type="entry name" value="PH_domain"/>
</dbReference>
<protein>
    <recommendedName>
        <fullName evidence="2">PH domain-containing protein</fullName>
    </recommendedName>
</protein>
<sequence length="245" mass="28751">MTLGRTVKDELADIMSSINDHVELADYIIKSPPKEKQHNALVRWCMRWFVLYYNRAQNKCWLLYFQNEEAFLSGKLPKGKIDLKLSKIKEHKTPMNKYEYVIVVIAVKRTFHLCFLNRKIYQKWLTTLKEFHSEVWSSQVQQKVTNNNNNNNSPFLLNNRKMPSRPTTIPKDINELLLEADTKHEKRYASLQEVSTTKRTSISPLNIHLEMLERLEKAAAKRPLSDGSDYDMGGFTGPRFNYSHQ</sequence>
<dbReference type="EnsemblMetazoa" id="CLYHEMT021650.1">
    <property type="protein sequence ID" value="CLYHEMP021650.1"/>
    <property type="gene ID" value="CLYHEMG021650"/>
</dbReference>
<organism evidence="3 4">
    <name type="scientific">Clytia hemisphaerica</name>
    <dbReference type="NCBI Taxonomy" id="252671"/>
    <lineage>
        <taxon>Eukaryota</taxon>
        <taxon>Metazoa</taxon>
        <taxon>Cnidaria</taxon>
        <taxon>Hydrozoa</taxon>
        <taxon>Hydroidolina</taxon>
        <taxon>Leptothecata</taxon>
        <taxon>Obeliida</taxon>
        <taxon>Clytiidae</taxon>
        <taxon>Clytia</taxon>
    </lineage>
</organism>
<dbReference type="SUPFAM" id="SSF50729">
    <property type="entry name" value="PH domain-like"/>
    <property type="match status" value="1"/>
</dbReference>
<proteinExistence type="predicted"/>
<dbReference type="RefSeq" id="XP_066932740.1">
    <property type="nucleotide sequence ID" value="XM_067076639.1"/>
</dbReference>
<dbReference type="PROSITE" id="PS50003">
    <property type="entry name" value="PH_DOMAIN"/>
    <property type="match status" value="1"/>
</dbReference>
<evidence type="ECO:0000259" key="2">
    <source>
        <dbReference type="PROSITE" id="PS50003"/>
    </source>
</evidence>
<evidence type="ECO:0000313" key="3">
    <source>
        <dbReference type="EnsemblMetazoa" id="CLYHEMP021650.1"/>
    </source>
</evidence>
<dbReference type="InterPro" id="IPR011993">
    <property type="entry name" value="PH-like_dom_sf"/>
</dbReference>
<dbReference type="Pfam" id="PF00169">
    <property type="entry name" value="PH"/>
    <property type="match status" value="1"/>
</dbReference>
<feature type="region of interest" description="Disordered" evidence="1">
    <location>
        <begin position="223"/>
        <end position="245"/>
    </location>
</feature>
<keyword evidence="4" id="KW-1185">Reference proteome</keyword>
<dbReference type="GeneID" id="136820453"/>
<dbReference type="Gene3D" id="2.30.29.30">
    <property type="entry name" value="Pleckstrin-homology domain (PH domain)/Phosphotyrosine-binding domain (PTB)"/>
    <property type="match status" value="1"/>
</dbReference>
<dbReference type="AlphaFoldDB" id="A0A7M5XDQ1"/>
<name>A0A7M5XDQ1_9CNID</name>